<protein>
    <submittedName>
        <fullName evidence="2">Uncharacterized protein</fullName>
    </submittedName>
</protein>
<accession>A0A510UEQ5</accession>
<organism evidence="2 3">
    <name type="scientific">Aliivibrio fischeri</name>
    <name type="common">Vibrio fischeri</name>
    <dbReference type="NCBI Taxonomy" id="668"/>
    <lineage>
        <taxon>Bacteria</taxon>
        <taxon>Pseudomonadati</taxon>
        <taxon>Pseudomonadota</taxon>
        <taxon>Gammaproteobacteria</taxon>
        <taxon>Vibrionales</taxon>
        <taxon>Vibrionaceae</taxon>
        <taxon>Aliivibrio</taxon>
    </lineage>
</organism>
<dbReference type="Proteomes" id="UP000321787">
    <property type="component" value="Unassembled WGS sequence"/>
</dbReference>
<dbReference type="RefSeq" id="WP_186809350.1">
    <property type="nucleotide sequence ID" value="NZ_BJTZ01000004.1"/>
</dbReference>
<dbReference type="AlphaFoldDB" id="A0A510UEQ5"/>
<reference evidence="2 3" key="1">
    <citation type="submission" date="2019-07" db="EMBL/GenBank/DDBJ databases">
        <title>Whole genome shotgun sequence of Aliivibrio fischeri NBRC 101058.</title>
        <authorList>
            <person name="Hosoyama A."/>
            <person name="Uohara A."/>
            <person name="Ohji S."/>
            <person name="Ichikawa N."/>
        </authorList>
    </citation>
    <scope>NUCLEOTIDE SEQUENCE [LARGE SCALE GENOMIC DNA]</scope>
    <source>
        <strain evidence="2 3">NBRC 101058</strain>
    </source>
</reference>
<comment type="caution">
    <text evidence="2">The sequence shown here is derived from an EMBL/GenBank/DDBJ whole genome shotgun (WGS) entry which is preliminary data.</text>
</comment>
<evidence type="ECO:0000313" key="3">
    <source>
        <dbReference type="Proteomes" id="UP000321787"/>
    </source>
</evidence>
<name>A0A510UEQ5_ALIFS</name>
<dbReference type="EMBL" id="BJTZ01000004">
    <property type="protein sequence ID" value="GEK13006.1"/>
    <property type="molecule type" value="Genomic_DNA"/>
</dbReference>
<evidence type="ECO:0000313" key="2">
    <source>
        <dbReference type="EMBL" id="GEK13006.1"/>
    </source>
</evidence>
<keyword evidence="1" id="KW-0472">Membrane</keyword>
<sequence>MDSFFSSEIILAHSTFFFFMTLLLTGFLHIPLWCGKNLTKIQWKKVDYLWPLVAAIGLMGTVSEVRSRVATDWAKTEHTRAVTSLESINSYTVNQLKSYLCSGATGVEDDLVSKQSCSWFLDSAKYLESVRFNDLPNIGFESLPPITFSQSIIESDVIWLRGMFDNYKTQKQVYETTLQETKKHPLEEIFWYLSPYLICIAISVRVTKVSAELKLEKQQCNL</sequence>
<proteinExistence type="predicted"/>
<gene>
    <name evidence="2" type="ORF">AFI02nite_10420</name>
</gene>
<evidence type="ECO:0000256" key="1">
    <source>
        <dbReference type="SAM" id="Phobius"/>
    </source>
</evidence>
<keyword evidence="1" id="KW-1133">Transmembrane helix</keyword>
<feature type="transmembrane region" description="Helical" evidence="1">
    <location>
        <begin position="12"/>
        <end position="34"/>
    </location>
</feature>
<keyword evidence="1" id="KW-0812">Transmembrane</keyword>